<dbReference type="Proteomes" id="UP000755104">
    <property type="component" value="Unassembled WGS sequence"/>
</dbReference>
<dbReference type="PIRSF" id="PIRSF034285">
    <property type="entry name" value="UCP034285"/>
    <property type="match status" value="1"/>
</dbReference>
<comment type="caution">
    <text evidence="1">The sequence shown here is derived from an EMBL/GenBank/DDBJ whole genome shotgun (WGS) entry which is preliminary data.</text>
</comment>
<dbReference type="Gene3D" id="3.40.50.300">
    <property type="entry name" value="P-loop containing nucleotide triphosphate hydrolases"/>
    <property type="match status" value="1"/>
</dbReference>
<reference evidence="1 2" key="1">
    <citation type="submission" date="2021-08" db="EMBL/GenBank/DDBJ databases">
        <title>Comparative Genomics Analysis of the Genus Qipengyuania Reveals Extensive Genetic Diversity and Metabolic Versatility, Including the Description of Fifteen Novel Species.</title>
        <authorList>
            <person name="Liu Y."/>
        </authorList>
    </citation>
    <scope>NUCLEOTIDE SEQUENCE [LARGE SCALE GENOMIC DNA]</scope>
    <source>
        <strain evidence="1 2">6D47A</strain>
    </source>
</reference>
<dbReference type="EMBL" id="JAIGNO010000010">
    <property type="protein sequence ID" value="MBX7483546.1"/>
    <property type="molecule type" value="Genomic_DNA"/>
</dbReference>
<evidence type="ECO:0008006" key="3">
    <source>
        <dbReference type="Google" id="ProtNLM"/>
    </source>
</evidence>
<evidence type="ECO:0000313" key="2">
    <source>
        <dbReference type="Proteomes" id="UP000755104"/>
    </source>
</evidence>
<evidence type="ECO:0000313" key="1">
    <source>
        <dbReference type="EMBL" id="MBX7483546.1"/>
    </source>
</evidence>
<gene>
    <name evidence="1" type="ORF">K3174_13505</name>
</gene>
<protein>
    <recommendedName>
        <fullName evidence="3">Protein ImuA</fullName>
    </recommendedName>
</protein>
<sequence length="275" mass="28998">MRDSAELLSSLRELTSQAGVSGGSSCHGVFPSGHASLDAYLDGGFQRGQLHEIFAESAQDNASSAAFAGMLGLLGLQTGKSMLWLRTLAAIRKGGRFNPAGFSELGGDPATLFMGVAGDETVLLRSASEALRSDAFGVVVIECWGTPAILDLTASRRLTLAADRGGVTAILLRLDAREQPSTASTRWVVRSAPSVPLEANAPGYPTFDLTLSRRRSGPSGKSWRVEWDRDKASFREPARPAESPGIRRRAAVSGTMVSFPGVEQAAAGKSARHIA</sequence>
<proteinExistence type="predicted"/>
<accession>A0ABS7J8G0</accession>
<dbReference type="SUPFAM" id="SSF52540">
    <property type="entry name" value="P-loop containing nucleoside triphosphate hydrolases"/>
    <property type="match status" value="1"/>
</dbReference>
<keyword evidence="2" id="KW-1185">Reference proteome</keyword>
<dbReference type="RefSeq" id="WP_221559433.1">
    <property type="nucleotide sequence ID" value="NZ_JAIGNO010000010.1"/>
</dbReference>
<dbReference type="PROSITE" id="PS51257">
    <property type="entry name" value="PROKAR_LIPOPROTEIN"/>
    <property type="match status" value="1"/>
</dbReference>
<dbReference type="InterPro" id="IPR027417">
    <property type="entry name" value="P-loop_NTPase"/>
</dbReference>
<name>A0ABS7J8G0_9SPHN</name>
<dbReference type="InterPro" id="IPR017026">
    <property type="entry name" value="ImuA"/>
</dbReference>
<organism evidence="1 2">
    <name type="scientific">Qipengyuania qiaonensis</name>
    <dbReference type="NCBI Taxonomy" id="2867240"/>
    <lineage>
        <taxon>Bacteria</taxon>
        <taxon>Pseudomonadati</taxon>
        <taxon>Pseudomonadota</taxon>
        <taxon>Alphaproteobacteria</taxon>
        <taxon>Sphingomonadales</taxon>
        <taxon>Erythrobacteraceae</taxon>
        <taxon>Qipengyuania</taxon>
    </lineage>
</organism>